<protein>
    <submittedName>
        <fullName evidence="1">Uncharacterized protein</fullName>
    </submittedName>
</protein>
<name>A7N8Q7_VIBC1</name>
<dbReference type="AlphaFoldDB" id="A7N8Q7"/>
<sequence>MPDKTFNISTIGRFRSDTPVDYIGHRYLTNAFEQSTSQHLLLITSLGCDDSWQYLSDRAKEGFETQYVKNTR</sequence>
<geneLocation type="plasmid" evidence="1 2">
    <name>pVIBHAR</name>
</geneLocation>
<reference evidence="1 2" key="1">
    <citation type="submission" date="2007-08" db="EMBL/GenBank/DDBJ databases">
        <authorList>
            <consortium name="The Vibrio harveyi Genome Sequencing Project"/>
            <person name="Bassler B."/>
            <person name="Clifton S.W."/>
            <person name="Fulton L."/>
            <person name="Delehaunty K."/>
            <person name="Fronick C."/>
            <person name="Harrison M."/>
            <person name="Markivic C."/>
            <person name="Fulton R."/>
            <person name="Tin-Wollam A.-M."/>
            <person name="Shah N."/>
            <person name="Pepin K."/>
            <person name="Nash W."/>
            <person name="Thiruvilangam P."/>
            <person name="Bhonagiri V."/>
            <person name="Waters C."/>
            <person name="Tu K.C."/>
            <person name="Irgon J."/>
            <person name="Wilson R.K."/>
        </authorList>
    </citation>
    <scope>NUCLEOTIDE SEQUENCE [LARGE SCALE GENOMIC DNA]</scope>
    <source>
        <strain evidence="2">ATCC BAA-1116 / BB120</strain>
        <plasmid evidence="1 2">pVIBHAR</plasmid>
    </source>
</reference>
<proteinExistence type="predicted"/>
<dbReference type="PATRIC" id="fig|338187.36.peg.6069"/>
<dbReference type="Proteomes" id="UP000008152">
    <property type="component" value="Plasmid pVIBHAR"/>
</dbReference>
<accession>A7N8Q7</accession>
<organism evidence="1 2">
    <name type="scientific">Vibrio campbellii (strain ATCC BAA-1116)</name>
    <dbReference type="NCBI Taxonomy" id="2902295"/>
    <lineage>
        <taxon>Bacteria</taxon>
        <taxon>Pseudomonadati</taxon>
        <taxon>Pseudomonadota</taxon>
        <taxon>Gammaproteobacteria</taxon>
        <taxon>Vibrionales</taxon>
        <taxon>Vibrionaceae</taxon>
        <taxon>Vibrio</taxon>
    </lineage>
</organism>
<evidence type="ECO:0000313" key="2">
    <source>
        <dbReference type="Proteomes" id="UP000008152"/>
    </source>
</evidence>
<dbReference type="EMBL" id="CP000791">
    <property type="protein sequence ID" value="ABU75118.1"/>
    <property type="molecule type" value="Genomic_DNA"/>
</dbReference>
<dbReference type="KEGG" id="vha:VIBHAR_p08271"/>
<keyword evidence="1" id="KW-0614">Plasmid</keyword>
<gene>
    <name evidence="1" type="ordered locus">VIBHAR_p08271</name>
</gene>
<evidence type="ECO:0000313" key="1">
    <source>
        <dbReference type="EMBL" id="ABU75118.1"/>
    </source>
</evidence>